<dbReference type="GeneTree" id="ENSGT00940000154838"/>
<feature type="repeat" description="FG-GAP" evidence="15">
    <location>
        <begin position="457"/>
        <end position="512"/>
    </location>
</feature>
<evidence type="ECO:0000256" key="7">
    <source>
        <dbReference type="ARBA" id="ARBA00022837"/>
    </source>
</evidence>
<evidence type="ECO:0000256" key="11">
    <source>
        <dbReference type="ARBA" id="ARBA00023136"/>
    </source>
</evidence>
<evidence type="ECO:0000256" key="4">
    <source>
        <dbReference type="ARBA" id="ARBA00022723"/>
    </source>
</evidence>
<keyword evidence="14" id="KW-0325">Glycoprotein</keyword>
<dbReference type="GO" id="GO:0008305">
    <property type="term" value="C:integrin complex"/>
    <property type="evidence" value="ECO:0007669"/>
    <property type="project" value="InterPro"/>
</dbReference>
<evidence type="ECO:0000256" key="6">
    <source>
        <dbReference type="ARBA" id="ARBA00022737"/>
    </source>
</evidence>
<dbReference type="GO" id="GO:0009897">
    <property type="term" value="C:external side of plasma membrane"/>
    <property type="evidence" value="ECO:0007669"/>
    <property type="project" value="TreeGrafter"/>
</dbReference>
<keyword evidence="5" id="KW-0732">Signal</keyword>
<comment type="subcellular location">
    <subcellularLocation>
        <location evidence="1 16">Membrane</location>
        <topology evidence="1 16">Single-pass type I membrane protein</topology>
    </subcellularLocation>
</comment>
<organism evidence="18 19">
    <name type="scientific">Cyclopterus lumpus</name>
    <name type="common">Lumpsucker</name>
    <dbReference type="NCBI Taxonomy" id="8103"/>
    <lineage>
        <taxon>Eukaryota</taxon>
        <taxon>Metazoa</taxon>
        <taxon>Chordata</taxon>
        <taxon>Craniata</taxon>
        <taxon>Vertebrata</taxon>
        <taxon>Euteleostomi</taxon>
        <taxon>Actinopterygii</taxon>
        <taxon>Neopterygii</taxon>
        <taxon>Teleostei</taxon>
        <taxon>Neoteleostei</taxon>
        <taxon>Acanthomorphata</taxon>
        <taxon>Eupercaria</taxon>
        <taxon>Perciformes</taxon>
        <taxon>Cottioidei</taxon>
        <taxon>Cottales</taxon>
        <taxon>Cyclopteridae</taxon>
        <taxon>Cyclopterus</taxon>
    </lineage>
</organism>
<dbReference type="SMART" id="SM00327">
    <property type="entry name" value="VWA"/>
    <property type="match status" value="1"/>
</dbReference>
<keyword evidence="4" id="KW-0479">Metal-binding</keyword>
<dbReference type="PROSITE" id="PS50234">
    <property type="entry name" value="VWFA"/>
    <property type="match status" value="1"/>
</dbReference>
<comment type="similarity">
    <text evidence="2 16">Belongs to the integrin alpha chain family.</text>
</comment>
<keyword evidence="6" id="KW-0677">Repeat</keyword>
<accession>A0A8C2WXM6</accession>
<dbReference type="GO" id="GO:0046872">
    <property type="term" value="F:metal ion binding"/>
    <property type="evidence" value="ECO:0007669"/>
    <property type="project" value="UniProtKB-KW"/>
</dbReference>
<dbReference type="SUPFAM" id="SSF69179">
    <property type="entry name" value="Integrin domains"/>
    <property type="match status" value="2"/>
</dbReference>
<keyword evidence="19" id="KW-1185">Reference proteome</keyword>
<dbReference type="Ensembl" id="ENSCLMT00005010146.1">
    <property type="protein sequence ID" value="ENSCLMP00005009337.1"/>
    <property type="gene ID" value="ENSCLMG00005005020.1"/>
</dbReference>
<dbReference type="SUPFAM" id="SSF69318">
    <property type="entry name" value="Integrin alpha N-terminal domain"/>
    <property type="match status" value="1"/>
</dbReference>
<keyword evidence="8 16" id="KW-0130">Cell adhesion</keyword>
<evidence type="ECO:0000256" key="16">
    <source>
        <dbReference type="RuleBase" id="RU003762"/>
    </source>
</evidence>
<dbReference type="InterPro" id="IPR032695">
    <property type="entry name" value="Integrin_dom_sf"/>
</dbReference>
<name>A0A8C2WXM6_CYCLU</name>
<evidence type="ECO:0000256" key="10">
    <source>
        <dbReference type="ARBA" id="ARBA00023037"/>
    </source>
</evidence>
<dbReference type="InterPro" id="IPR013519">
    <property type="entry name" value="Int_alpha_beta-p"/>
</dbReference>
<dbReference type="Gene3D" id="2.60.40.1510">
    <property type="entry name" value="ntegrin, alpha v. Chain A, domain 3"/>
    <property type="match status" value="1"/>
</dbReference>
<keyword evidence="9" id="KW-1133">Transmembrane helix</keyword>
<dbReference type="InterPro" id="IPR013517">
    <property type="entry name" value="FG-GAP"/>
</dbReference>
<keyword evidence="13 16" id="KW-0675">Receptor</keyword>
<evidence type="ECO:0000256" key="9">
    <source>
        <dbReference type="ARBA" id="ARBA00022989"/>
    </source>
</evidence>
<dbReference type="PRINTS" id="PR00453">
    <property type="entry name" value="VWFADOMAIN"/>
</dbReference>
<sequence>MGTGEWHVVLKCFEWSVDKSAIYKSIYQNLNVWSFSLAAIPVSLTFNIDTTPQDVYIGEQNDFFGYKVLQFMSVHECNENSYVNGVCYTITNQLQQISSFKTAFQECTKKTVDLVFLFDGSRSMSEDEFNKNKDFIVDIMNSLKNSSIKFAAVQFSTEYRKVFDFNDYQAGRDSDKLQKEPQLRSLTNTHKALKFVLDEILDNSESGASPDATKVVVLITDGDPSDSDRNGIIKRYDEKNIIRFVIGVSCDVSLLSIASDPKDKNAFKIENYDRLKEVLENFQKKIFKMEGSKVSRAGDMTNEMSQSGFSAVFYNDTLILGSVGSNSWRGSLQHRHEQKDTQIDDPHMQMDSYMGYSISVGEKNSAPLYFSGAPRFEHIGQVVLFRLNGKNWTAAQRINGDQIGSYFGAELCSVDVNSDGNTDFLLVGAPLFYHPHEKKEGQIYVYTLTDEMQLKHELIVTASSMGRFGSTISSLADLNGDRLRDVAVGAPLENDNTGTVYIYLGDRHRGIRSTFSQRIMGQKIKPVLRFFGQAIDGHIDLGEDGLPDIVVGSQGAAVVLRSRPVFNVNARLSFIPNKISTDNIDCLGNTDETLPMYFNLDLCVMFAAAMSSGLNISYMLCVDPMRPIFRGFFSQTNKKSRNLTSIYELRDEDTCFNYSVYMPKCVKDTSSPISIRLNFFQVDNESASAVLNMDSKMSQVPFEKHCRKNDTCIAELDVEFNFMTPTLLVAEEQYFQVLVKLSNHGDDSYNTSLTMHYPRGLSFSRMTFKKATRPTIHSCQDLEGVLDKTICGISRPVFRSRSAVSHIAPGKKFQKSRTVTNCLNL</sequence>
<dbReference type="Pfam" id="PF00092">
    <property type="entry name" value="VWA"/>
    <property type="match status" value="1"/>
</dbReference>
<dbReference type="InterPro" id="IPR036465">
    <property type="entry name" value="vWFA_dom_sf"/>
</dbReference>
<evidence type="ECO:0000313" key="18">
    <source>
        <dbReference type="Ensembl" id="ENSCLMP00005009337.1"/>
    </source>
</evidence>
<keyword evidence="10 16" id="KW-0401">Integrin</keyword>
<dbReference type="GO" id="GO:0098609">
    <property type="term" value="P:cell-cell adhesion"/>
    <property type="evidence" value="ECO:0007669"/>
    <property type="project" value="TreeGrafter"/>
</dbReference>
<dbReference type="Pfam" id="PF08441">
    <property type="entry name" value="Integrin_A_Ig_1"/>
    <property type="match status" value="1"/>
</dbReference>
<proteinExistence type="inferred from homology"/>
<dbReference type="Gene3D" id="3.40.50.410">
    <property type="entry name" value="von Willebrand factor, type A domain"/>
    <property type="match status" value="1"/>
</dbReference>
<dbReference type="GO" id="GO:0007229">
    <property type="term" value="P:integrin-mediated signaling pathway"/>
    <property type="evidence" value="ECO:0007669"/>
    <property type="project" value="UniProtKB-KW"/>
</dbReference>
<dbReference type="GO" id="GO:0033627">
    <property type="term" value="P:cell adhesion mediated by integrin"/>
    <property type="evidence" value="ECO:0007669"/>
    <property type="project" value="TreeGrafter"/>
</dbReference>
<evidence type="ECO:0000256" key="3">
    <source>
        <dbReference type="ARBA" id="ARBA00022692"/>
    </source>
</evidence>
<evidence type="ECO:0000256" key="8">
    <source>
        <dbReference type="ARBA" id="ARBA00022889"/>
    </source>
</evidence>
<reference evidence="18" key="1">
    <citation type="submission" date="2025-08" db="UniProtKB">
        <authorList>
            <consortium name="Ensembl"/>
        </authorList>
    </citation>
    <scope>IDENTIFICATION</scope>
</reference>
<evidence type="ECO:0000256" key="5">
    <source>
        <dbReference type="ARBA" id="ARBA00022729"/>
    </source>
</evidence>
<dbReference type="Gene3D" id="2.130.10.130">
    <property type="entry name" value="Integrin alpha, N-terminal"/>
    <property type="match status" value="1"/>
</dbReference>
<evidence type="ECO:0000256" key="15">
    <source>
        <dbReference type="PROSITE-ProRule" id="PRU00803"/>
    </source>
</evidence>
<feature type="repeat" description="FG-GAP" evidence="15">
    <location>
        <begin position="517"/>
        <end position="577"/>
    </location>
</feature>
<reference evidence="18" key="2">
    <citation type="submission" date="2025-09" db="UniProtKB">
        <authorList>
            <consortium name="Ensembl"/>
        </authorList>
    </citation>
    <scope>IDENTIFICATION</scope>
</reference>
<dbReference type="PANTHER" id="PTHR23220:SF84">
    <property type="entry name" value="INTEGRIN ALPHA-L"/>
    <property type="match status" value="1"/>
</dbReference>
<keyword evidence="11" id="KW-0472">Membrane</keyword>
<dbReference type="GO" id="GO:0007160">
    <property type="term" value="P:cell-matrix adhesion"/>
    <property type="evidence" value="ECO:0007669"/>
    <property type="project" value="TreeGrafter"/>
</dbReference>
<dbReference type="SUPFAM" id="SSF53300">
    <property type="entry name" value="vWA-like"/>
    <property type="match status" value="1"/>
</dbReference>
<feature type="repeat" description="FG-GAP" evidence="15">
    <location>
        <begin position="393"/>
        <end position="455"/>
    </location>
</feature>
<dbReference type="AlphaFoldDB" id="A0A8C2WXM6"/>
<dbReference type="SMART" id="SM00191">
    <property type="entry name" value="Int_alpha"/>
    <property type="match status" value="4"/>
</dbReference>
<protein>
    <recommendedName>
        <fullName evidence="17">VWFA domain-containing protein</fullName>
    </recommendedName>
</protein>
<dbReference type="InterPro" id="IPR048285">
    <property type="entry name" value="Integrin_alpha_Ig-like_2"/>
</dbReference>
<keyword evidence="7" id="KW-0106">Calcium</keyword>
<evidence type="ECO:0000256" key="12">
    <source>
        <dbReference type="ARBA" id="ARBA00023157"/>
    </source>
</evidence>
<evidence type="ECO:0000256" key="2">
    <source>
        <dbReference type="ARBA" id="ARBA00008054"/>
    </source>
</evidence>
<dbReference type="PANTHER" id="PTHR23220">
    <property type="entry name" value="INTEGRIN ALPHA"/>
    <property type="match status" value="1"/>
</dbReference>
<dbReference type="Proteomes" id="UP000694565">
    <property type="component" value="Unplaced"/>
</dbReference>
<dbReference type="InterPro" id="IPR000413">
    <property type="entry name" value="Integrin_alpha"/>
</dbReference>
<dbReference type="Gene3D" id="2.60.40.1460">
    <property type="entry name" value="Integrin domains. Chain A, domain 2"/>
    <property type="match status" value="1"/>
</dbReference>
<dbReference type="InterPro" id="IPR013649">
    <property type="entry name" value="Integrin_alpha_Ig-like_1"/>
</dbReference>
<keyword evidence="12" id="KW-1015">Disulfide bond</keyword>
<dbReference type="PROSITE" id="PS51470">
    <property type="entry name" value="FG_GAP"/>
    <property type="match status" value="3"/>
</dbReference>
<dbReference type="Pfam" id="PF20805">
    <property type="entry name" value="Integrin_A_Ig_2"/>
    <property type="match status" value="1"/>
</dbReference>
<evidence type="ECO:0000256" key="13">
    <source>
        <dbReference type="ARBA" id="ARBA00023170"/>
    </source>
</evidence>
<dbReference type="GO" id="GO:0005178">
    <property type="term" value="F:integrin binding"/>
    <property type="evidence" value="ECO:0007669"/>
    <property type="project" value="TreeGrafter"/>
</dbReference>
<evidence type="ECO:0000256" key="1">
    <source>
        <dbReference type="ARBA" id="ARBA00004479"/>
    </source>
</evidence>
<dbReference type="InterPro" id="IPR002035">
    <property type="entry name" value="VWF_A"/>
</dbReference>
<evidence type="ECO:0000256" key="14">
    <source>
        <dbReference type="ARBA" id="ARBA00023180"/>
    </source>
</evidence>
<gene>
    <name evidence="18" type="primary">zmp:0000001082</name>
</gene>
<evidence type="ECO:0000313" key="19">
    <source>
        <dbReference type="Proteomes" id="UP000694565"/>
    </source>
</evidence>
<dbReference type="Pfam" id="PF01839">
    <property type="entry name" value="FG-GAP"/>
    <property type="match status" value="2"/>
</dbReference>
<feature type="domain" description="VWFA" evidence="17">
    <location>
        <begin position="113"/>
        <end position="282"/>
    </location>
</feature>
<dbReference type="PRINTS" id="PR01185">
    <property type="entry name" value="INTEGRINA"/>
</dbReference>
<dbReference type="InterPro" id="IPR028994">
    <property type="entry name" value="Integrin_alpha_N"/>
</dbReference>
<keyword evidence="3" id="KW-0812">Transmembrane</keyword>
<evidence type="ECO:0000259" key="17">
    <source>
        <dbReference type="PROSITE" id="PS50234"/>
    </source>
</evidence>